<protein>
    <submittedName>
        <fullName evidence="2">Uncharacterized protein</fullName>
    </submittedName>
</protein>
<accession>U1LM09</accession>
<dbReference type="EMBL" id="ASHR01000032">
    <property type="protein sequence ID" value="ERG63334.1"/>
    <property type="molecule type" value="Genomic_DNA"/>
</dbReference>
<comment type="caution">
    <text evidence="2">The sequence shown here is derived from an EMBL/GenBank/DDBJ whole genome shotgun (WGS) entry which is preliminary data.</text>
</comment>
<gene>
    <name evidence="2" type="ORF">L332_02550</name>
</gene>
<sequence>MADGVSAPENGEGADVVPLHPRTAPTAPERAKLAIVSTLKPSA</sequence>
<organism evidence="2 3">
    <name type="scientific">Agrococcus pavilionensis RW1</name>
    <dbReference type="NCBI Taxonomy" id="1330458"/>
    <lineage>
        <taxon>Bacteria</taxon>
        <taxon>Bacillati</taxon>
        <taxon>Actinomycetota</taxon>
        <taxon>Actinomycetes</taxon>
        <taxon>Micrococcales</taxon>
        <taxon>Microbacteriaceae</taxon>
        <taxon>Agrococcus</taxon>
    </lineage>
</organism>
<evidence type="ECO:0000313" key="2">
    <source>
        <dbReference type="EMBL" id="ERG63334.1"/>
    </source>
</evidence>
<reference evidence="2 3" key="1">
    <citation type="journal article" date="2013" name="Genome Announc.">
        <title>First draft genome sequence from a member of the genus agrococcus, isolated from modern microbialites.</title>
        <authorList>
            <person name="White R.A.III."/>
            <person name="Grassa C.J."/>
            <person name="Suttle C.A."/>
        </authorList>
    </citation>
    <scope>NUCLEOTIDE SEQUENCE [LARGE SCALE GENOMIC DNA]</scope>
    <source>
        <strain evidence="2 3">RW1</strain>
    </source>
</reference>
<dbReference type="AlphaFoldDB" id="U1LM09"/>
<proteinExistence type="predicted"/>
<dbReference type="RefSeq" id="WP_021011310.1">
    <property type="nucleotide sequence ID" value="NZ_ASHR01000032.1"/>
</dbReference>
<name>U1LM09_9MICO</name>
<dbReference type="Proteomes" id="UP000016462">
    <property type="component" value="Unassembled WGS sequence"/>
</dbReference>
<evidence type="ECO:0000313" key="3">
    <source>
        <dbReference type="Proteomes" id="UP000016462"/>
    </source>
</evidence>
<evidence type="ECO:0000256" key="1">
    <source>
        <dbReference type="SAM" id="MobiDB-lite"/>
    </source>
</evidence>
<keyword evidence="3" id="KW-1185">Reference proteome</keyword>
<feature type="region of interest" description="Disordered" evidence="1">
    <location>
        <begin position="1"/>
        <end position="28"/>
    </location>
</feature>